<dbReference type="EMBL" id="KE346364">
    <property type="protein sequence ID" value="KJE92711.1"/>
    <property type="molecule type" value="Genomic_DNA"/>
</dbReference>
<organism evidence="10 11">
    <name type="scientific">Capsaspora owczarzaki (strain ATCC 30864)</name>
    <dbReference type="NCBI Taxonomy" id="595528"/>
    <lineage>
        <taxon>Eukaryota</taxon>
        <taxon>Filasterea</taxon>
        <taxon>Capsaspora</taxon>
    </lineage>
</organism>
<dbReference type="FunCoup" id="A0A0D2UCG3">
    <property type="interactions" value="517"/>
</dbReference>
<evidence type="ECO:0000256" key="4">
    <source>
        <dbReference type="ARBA" id="ARBA00022741"/>
    </source>
</evidence>
<dbReference type="OMA" id="MDAPYEF"/>
<dbReference type="HAMAP" id="MF_03112">
    <property type="entry name" value="Asna1_Get3"/>
    <property type="match status" value="1"/>
</dbReference>
<dbReference type="PANTHER" id="PTHR10803:SF3">
    <property type="entry name" value="ATPASE GET3"/>
    <property type="match status" value="1"/>
</dbReference>
<keyword evidence="4 8" id="KW-0547">Nucleotide-binding</keyword>
<dbReference type="FunFam" id="3.40.50.300:FF:000235">
    <property type="entry name" value="ATPase ASNA1"/>
    <property type="match status" value="1"/>
</dbReference>
<dbReference type="InParanoid" id="A0A0D2UCG3"/>
<evidence type="ECO:0000256" key="7">
    <source>
        <dbReference type="ARBA" id="ARBA00022840"/>
    </source>
</evidence>
<reference evidence="11" key="1">
    <citation type="submission" date="2011-02" db="EMBL/GenBank/DDBJ databases">
        <title>The Genome Sequence of Capsaspora owczarzaki ATCC 30864.</title>
        <authorList>
            <person name="Russ C."/>
            <person name="Cuomo C."/>
            <person name="Burger G."/>
            <person name="Gray M.W."/>
            <person name="Holland P.W.H."/>
            <person name="King N."/>
            <person name="Lang F.B.F."/>
            <person name="Roger A.J."/>
            <person name="Ruiz-Trillo I."/>
            <person name="Young S.K."/>
            <person name="Zeng Q."/>
            <person name="Gargeya S."/>
            <person name="Alvarado L."/>
            <person name="Berlin A."/>
            <person name="Chapman S.B."/>
            <person name="Chen Z."/>
            <person name="Freedman E."/>
            <person name="Gellesch M."/>
            <person name="Goldberg J."/>
            <person name="Griggs A."/>
            <person name="Gujja S."/>
            <person name="Heilman E."/>
            <person name="Heiman D."/>
            <person name="Howarth C."/>
            <person name="Mehta T."/>
            <person name="Neiman D."/>
            <person name="Pearson M."/>
            <person name="Roberts A."/>
            <person name="Saif S."/>
            <person name="Shea T."/>
            <person name="Shenoy N."/>
            <person name="Sisk P."/>
            <person name="Stolte C."/>
            <person name="Sykes S."/>
            <person name="White J."/>
            <person name="Yandava C."/>
            <person name="Haas B."/>
            <person name="Nusbaum C."/>
            <person name="Birren B."/>
        </authorList>
    </citation>
    <scope>NUCLEOTIDE SEQUENCE</scope>
    <source>
        <strain evidence="11">ATCC 30864</strain>
    </source>
</reference>
<dbReference type="NCBIfam" id="TIGR00345">
    <property type="entry name" value="GET3_arsA_TRC40"/>
    <property type="match status" value="1"/>
</dbReference>
<proteinExistence type="inferred from homology"/>
<keyword evidence="6 8" id="KW-0256">Endoplasmic reticulum</keyword>
<evidence type="ECO:0000256" key="2">
    <source>
        <dbReference type="ARBA" id="ARBA00022448"/>
    </source>
</evidence>
<evidence type="ECO:0000256" key="5">
    <source>
        <dbReference type="ARBA" id="ARBA00022801"/>
    </source>
</evidence>
<feature type="binding site" evidence="8">
    <location>
        <position position="255"/>
    </location>
    <ligand>
        <name>ATP</name>
        <dbReference type="ChEBI" id="CHEBI:30616"/>
    </ligand>
</feature>
<dbReference type="GO" id="GO:0043529">
    <property type="term" value="C:GET complex"/>
    <property type="evidence" value="ECO:0007669"/>
    <property type="project" value="TreeGrafter"/>
</dbReference>
<dbReference type="CDD" id="cd02035">
    <property type="entry name" value="ArsA"/>
    <property type="match status" value="1"/>
</dbReference>
<dbReference type="GO" id="GO:0005524">
    <property type="term" value="F:ATP binding"/>
    <property type="evidence" value="ECO:0007669"/>
    <property type="project" value="UniProtKB-UniRule"/>
</dbReference>
<keyword evidence="3 8" id="KW-0963">Cytoplasm</keyword>
<dbReference type="eggNOG" id="KOG2825">
    <property type="taxonomic scope" value="Eukaryota"/>
</dbReference>
<dbReference type="InterPro" id="IPR025723">
    <property type="entry name" value="ArsA/GET3_ATPase-like"/>
</dbReference>
<keyword evidence="11" id="KW-1185">Reference proteome</keyword>
<comment type="function">
    <text evidence="8">ATPase required for the post-translational delivery of tail-anchored (TA) proteins to the endoplasmic reticulum. Recognizes and selectively binds the transmembrane domain of TA proteins in the cytosol. This complex then targets to the endoplasmic reticulum by membrane-bound receptors, where the tail-anchored protein is released for insertion. This process is regulated by ATP binding and hydrolysis. ATP binding drives the homodimer towards the closed dimer state, facilitating recognition of newly synthesized TA membrane proteins. ATP hydrolysis is required for insertion. Subsequently, the homodimer reverts towards the open dimer state, lowering its affinity for the membrane-bound receptor, and returning it to the cytosol to initiate a new round of targeting.</text>
</comment>
<dbReference type="InterPro" id="IPR027542">
    <property type="entry name" value="ATPase_ArsA/GET3_euk"/>
</dbReference>
<dbReference type="EC" id="3.6.-.-" evidence="8"/>
<keyword evidence="7 8" id="KW-0067">ATP-binding</keyword>
<comment type="subcellular location">
    <subcellularLocation>
        <location evidence="8">Cytoplasm</location>
    </subcellularLocation>
    <subcellularLocation>
        <location evidence="8">Endoplasmic reticulum</location>
    </subcellularLocation>
</comment>
<feature type="active site" evidence="8">
    <location>
        <position position="56"/>
    </location>
</feature>
<evidence type="ECO:0000259" key="9">
    <source>
        <dbReference type="Pfam" id="PF02374"/>
    </source>
</evidence>
<feature type="binding site" evidence="8">
    <location>
        <position position="228"/>
    </location>
    <ligand>
        <name>ATP</name>
        <dbReference type="ChEBI" id="CHEBI:30616"/>
    </ligand>
</feature>
<dbReference type="Proteomes" id="UP000008743">
    <property type="component" value="Unassembled WGS sequence"/>
</dbReference>
<dbReference type="PANTHER" id="PTHR10803">
    <property type="entry name" value="ARSENICAL PUMP-DRIVING ATPASE ARSENITE-TRANSLOCATING ATPASE"/>
    <property type="match status" value="1"/>
</dbReference>
<keyword evidence="5 8" id="KW-0378">Hydrolase</keyword>
<evidence type="ECO:0000256" key="3">
    <source>
        <dbReference type="ARBA" id="ARBA00022490"/>
    </source>
</evidence>
<accession>A0A0D2UCG3</accession>
<keyword evidence="8" id="KW-0862">Zinc</keyword>
<feature type="binding site" evidence="8">
    <location>
        <begin position="27"/>
        <end position="34"/>
    </location>
    <ligand>
        <name>ATP</name>
        <dbReference type="ChEBI" id="CHEBI:30616"/>
    </ligand>
</feature>
<comment type="subunit">
    <text evidence="8">Homodimer.</text>
</comment>
<evidence type="ECO:0000313" key="10">
    <source>
        <dbReference type="EMBL" id="KJE92711.1"/>
    </source>
</evidence>
<evidence type="ECO:0000313" key="11">
    <source>
        <dbReference type="Proteomes" id="UP000008743"/>
    </source>
</evidence>
<name>A0A0D2UCG3_CAPO3</name>
<dbReference type="AlphaFoldDB" id="A0A0D2UCG3"/>
<dbReference type="STRING" id="595528.A0A0D2UCG3"/>
<evidence type="ECO:0000256" key="6">
    <source>
        <dbReference type="ARBA" id="ARBA00022824"/>
    </source>
</evidence>
<sequence>MAHSEFEPSIRNLLDQNSLRWIFVGGKGGVGKTTCSSSIAIQLAKVRQSVLLVSTDPAHNLSDAFGQKFSKEPSLANGFSNLYVCELDAKDITMVNKMLGGSETSEQIHELLGSIPGIDEALSFAEMMNHLDNTEYSVVVFDTAPTGHTLRLLSLPVAIDKGLTAAIGAMNRFAPMISSVTSMLGRSELLGINNLVPRLEQLKLLTQRVQDQFKDPARTTFVCVCIAEFLSLYETERLIQELTGFGIDVHNIIVNQLVEQSVADCTLCDARVKLQGKYLDQIADLYEDFHVIKLPLLTAEVRGSKSLTTFSERLVGPAVASKATSTTEV</sequence>
<comment type="similarity">
    <text evidence="1 8">Belongs to the arsA ATPase family.</text>
</comment>
<dbReference type="InterPro" id="IPR016300">
    <property type="entry name" value="ATPase_ArsA/GET3"/>
</dbReference>
<dbReference type="GO" id="GO:0071816">
    <property type="term" value="P:tail-anchored membrane protein insertion into ER membrane"/>
    <property type="evidence" value="ECO:0007669"/>
    <property type="project" value="TreeGrafter"/>
</dbReference>
<protein>
    <recommendedName>
        <fullName evidence="8">ATPase ASNA1 homolog</fullName>
        <ecNumber evidence="8">3.6.-.-</ecNumber>
    </recommendedName>
    <alternativeName>
        <fullName evidence="8">Arsenical pump-driving ATPase homolog</fullName>
    </alternativeName>
    <alternativeName>
        <fullName evidence="8">Arsenite-stimulated ATPase</fullName>
    </alternativeName>
</protein>
<feature type="domain" description="ArsA/GET3 Anion-transporting ATPase-like" evidence="9">
    <location>
        <begin position="20"/>
        <end position="315"/>
    </location>
</feature>
<keyword evidence="8" id="KW-0479">Metal-binding</keyword>
<feature type="binding site" evidence="8">
    <location>
        <position position="268"/>
    </location>
    <ligand>
        <name>Zn(2+)</name>
        <dbReference type="ChEBI" id="CHEBI:29105"/>
        <note>ligand shared between dimeric partners</note>
    </ligand>
</feature>
<evidence type="ECO:0000256" key="1">
    <source>
        <dbReference type="ARBA" id="ARBA00011040"/>
    </source>
</evidence>
<dbReference type="SUPFAM" id="SSF52540">
    <property type="entry name" value="P-loop containing nucleoside triphosphate hydrolases"/>
    <property type="match status" value="1"/>
</dbReference>
<dbReference type="GO" id="GO:0016887">
    <property type="term" value="F:ATP hydrolysis activity"/>
    <property type="evidence" value="ECO:0007669"/>
    <property type="project" value="InterPro"/>
</dbReference>
<dbReference type="Gene3D" id="3.40.50.300">
    <property type="entry name" value="P-loop containing nucleotide triphosphate hydrolases"/>
    <property type="match status" value="1"/>
</dbReference>
<feature type="binding site" evidence="8">
    <location>
        <position position="265"/>
    </location>
    <ligand>
        <name>Zn(2+)</name>
        <dbReference type="ChEBI" id="CHEBI:29105"/>
        <note>ligand shared between dimeric partners</note>
    </ligand>
</feature>
<evidence type="ECO:0000256" key="8">
    <source>
        <dbReference type="HAMAP-Rule" id="MF_03112"/>
    </source>
</evidence>
<dbReference type="GO" id="GO:0046872">
    <property type="term" value="F:metal ion binding"/>
    <property type="evidence" value="ECO:0007669"/>
    <property type="project" value="UniProtKB-KW"/>
</dbReference>
<dbReference type="PhylomeDB" id="A0A0D2UCG3"/>
<keyword evidence="2 8" id="KW-0813">Transport</keyword>
<dbReference type="InterPro" id="IPR027417">
    <property type="entry name" value="P-loop_NTPase"/>
</dbReference>
<dbReference type="Pfam" id="PF02374">
    <property type="entry name" value="ArsA_ATPase"/>
    <property type="match status" value="1"/>
</dbReference>
<dbReference type="OrthoDB" id="1770at2759"/>
<gene>
    <name evidence="10" type="ORF">CAOG_003626</name>
</gene>
<dbReference type="RefSeq" id="XP_004363354.1">
    <property type="nucleotide sequence ID" value="XM_004363297.2"/>
</dbReference>